<dbReference type="eggNOG" id="COG3165">
    <property type="taxonomic scope" value="Bacteria"/>
</dbReference>
<proteinExistence type="inferred from homology"/>
<dbReference type="UniPathway" id="UPA00232"/>
<keyword evidence="1" id="KW-0831">Ubiquinone biosynthesis</keyword>
<comment type="function">
    <text evidence="1">Required for ubiquinone (coenzyme Q) biosynthesis. Binds hydrophobic ubiquinone biosynthetic intermediates via its SCP2 domain and is essential for the stability of the Ubi complex. May constitute a docking platform where Ubi enzymes assemble and access their SCP2-bound polyprenyl substrates.</text>
</comment>
<dbReference type="OrthoDB" id="8525483at2"/>
<comment type="pathway">
    <text evidence="1">Cofactor biosynthesis; ubiquinone biosynthesis.</text>
</comment>
<dbReference type="PANTHER" id="PTHR38693">
    <property type="entry name" value="UBIQUINONE BIOSYNTHESIS PROTEIN UBIJ"/>
    <property type="match status" value="1"/>
</dbReference>
<dbReference type="PANTHER" id="PTHR38693:SF1">
    <property type="entry name" value="UBIQUINONE BIOSYNTHESIS ACCESSORY FACTOR UBIJ"/>
    <property type="match status" value="1"/>
</dbReference>
<reference evidence="2" key="1">
    <citation type="submission" date="2009-08" db="EMBL/GenBank/DDBJ databases">
        <authorList>
            <consortium name="US DOE Joint Genome Institute"/>
            <person name="Lucas S."/>
            <person name="Copeland A."/>
            <person name="Lapidus A."/>
            <person name="Glavina del Rio T."/>
            <person name="Dalin E."/>
            <person name="Tice H."/>
            <person name="Bruce D."/>
            <person name="Barry K."/>
            <person name="Pitluck S."/>
            <person name="Lowry S."/>
            <person name="Larimer F."/>
            <person name="Land M."/>
            <person name="Hauser L."/>
            <person name="Kyrpides N."/>
            <person name="Ivanova N."/>
            <person name="McMahon K.D."/>
            <person name="Hugenholtz P."/>
        </authorList>
    </citation>
    <scope>NUCLEOTIDE SEQUENCE</scope>
    <source>
        <strain evidence="2">UW-1</strain>
    </source>
</reference>
<dbReference type="HAMAP" id="MF_02215">
    <property type="entry name" value="UbiJ"/>
    <property type="match status" value="1"/>
</dbReference>
<comment type="subcellular location">
    <subcellularLocation>
        <location evidence="1">Cytoplasm</location>
    </subcellularLocation>
</comment>
<dbReference type="EMBL" id="CP001715">
    <property type="protein sequence ID" value="ACV37586.1"/>
    <property type="molecule type" value="Genomic_DNA"/>
</dbReference>
<dbReference type="GO" id="GO:0005737">
    <property type="term" value="C:cytoplasm"/>
    <property type="evidence" value="ECO:0007669"/>
    <property type="project" value="UniProtKB-SubCell"/>
</dbReference>
<accession>C7RQH9</accession>
<comment type="similarity">
    <text evidence="1">Belongs to the UbiJ family.</text>
</comment>
<dbReference type="InterPro" id="IPR038989">
    <property type="entry name" value="UbiJ"/>
</dbReference>
<dbReference type="HOGENOM" id="CLU_100130_0_0_4"/>
<organism evidence="2">
    <name type="scientific">Accumulibacter regalis</name>
    <dbReference type="NCBI Taxonomy" id="522306"/>
    <lineage>
        <taxon>Bacteria</taxon>
        <taxon>Pseudomonadati</taxon>
        <taxon>Pseudomonadota</taxon>
        <taxon>Betaproteobacteria</taxon>
        <taxon>Candidatus Accumulibacter</taxon>
    </lineage>
</organism>
<dbReference type="GO" id="GO:0006744">
    <property type="term" value="P:ubiquinone biosynthetic process"/>
    <property type="evidence" value="ECO:0007669"/>
    <property type="project" value="UniProtKB-UniRule"/>
</dbReference>
<dbReference type="KEGG" id="app:CAP2UW1_4350"/>
<dbReference type="STRING" id="522306.CAP2UW1_4350"/>
<protein>
    <recommendedName>
        <fullName evidence="1">Ubiquinone biosynthesis accessory factor UbiJ</fullName>
    </recommendedName>
</protein>
<reference evidence="2" key="2">
    <citation type="submission" date="2009-09" db="EMBL/GenBank/DDBJ databases">
        <title>Complete sequence of chromosome of Candidatus Accumulibacter phosphatis clade IIA str. UW-1.</title>
        <authorList>
            <consortium name="US DOE Joint Genome Institute"/>
            <person name="Martin H.G."/>
            <person name="Ivanova N."/>
            <person name="Kunin V."/>
            <person name="Warnecke F."/>
            <person name="Barry K."/>
            <person name="He S."/>
            <person name="Salamov A."/>
            <person name="Szeto E."/>
            <person name="Dalin E."/>
            <person name="Pangilinan J.L."/>
            <person name="Lapidus A."/>
            <person name="Lowry S."/>
            <person name="Kyrpides N.C."/>
            <person name="McMahon K.D."/>
            <person name="Hugenholtz P."/>
        </authorList>
    </citation>
    <scope>NUCLEOTIDE SEQUENCE [LARGE SCALE GENOMIC DNA]</scope>
    <source>
        <strain evidence="2">UW-1</strain>
    </source>
</reference>
<keyword evidence="1" id="KW-0963">Cytoplasm</keyword>
<dbReference type="AlphaFoldDB" id="C7RQH9"/>
<sequence length="191" mass="20801">MLMQPALGLLNHVLSEEDWARDRLAGFAGQTARLELARAAWVVRISDTGLLDLVEAGSAATVCVRLPEDAPVRALTDRASLFTSATIAGSADLAETLGFVFRNIRWDVEHDLSRLLGDIVARRVLQVARSIAGWPMGSARGLALAAAEFFTQEEATVACRPDVEDFCAAVDVLRDDTSRLEKRLARAELLR</sequence>
<evidence type="ECO:0000256" key="1">
    <source>
        <dbReference type="HAMAP-Rule" id="MF_02215"/>
    </source>
</evidence>
<name>C7RQH9_ACCRE</name>
<evidence type="ECO:0000313" key="2">
    <source>
        <dbReference type="EMBL" id="ACV37586.1"/>
    </source>
</evidence>
<gene>
    <name evidence="1" type="primary">ubiJ</name>
    <name evidence="2" type="ordered locus">CAP2UW1_4350</name>
</gene>